<comment type="caution">
    <text evidence="5">The sequence shown here is derived from an EMBL/GenBank/DDBJ whole genome shotgun (WGS) entry which is preliminary data.</text>
</comment>
<organism evidence="5 6">
    <name type="scientific">Trichocoleus desertorum GB2-A4</name>
    <dbReference type="NCBI Taxonomy" id="2933944"/>
    <lineage>
        <taxon>Bacteria</taxon>
        <taxon>Bacillati</taxon>
        <taxon>Cyanobacteriota</taxon>
        <taxon>Cyanophyceae</taxon>
        <taxon>Leptolyngbyales</taxon>
        <taxon>Trichocoleusaceae</taxon>
        <taxon>Trichocoleus</taxon>
    </lineage>
</organism>
<keyword evidence="2" id="KW-0547">Nucleotide-binding</keyword>
<keyword evidence="2" id="KW-0067">ATP-binding</keyword>
<evidence type="ECO:0000256" key="3">
    <source>
        <dbReference type="ARBA" id="ARBA00023204"/>
    </source>
</evidence>
<dbReference type="Pfam" id="PF12705">
    <property type="entry name" value="PDDEXK_1"/>
    <property type="match status" value="1"/>
</dbReference>
<feature type="domain" description="PD-(D/E)XK endonuclease-like" evidence="4">
    <location>
        <begin position="69"/>
        <end position="225"/>
    </location>
</feature>
<dbReference type="EMBL" id="JAMPKM010000006">
    <property type="protein sequence ID" value="MEP0817873.1"/>
    <property type="molecule type" value="Genomic_DNA"/>
</dbReference>
<gene>
    <name evidence="5" type="ORF">NC998_12285</name>
</gene>
<reference evidence="5 6" key="1">
    <citation type="submission" date="2022-04" db="EMBL/GenBank/DDBJ databases">
        <title>Positive selection, recombination, and allopatry shape intraspecific diversity of widespread and dominant cyanobacteria.</title>
        <authorList>
            <person name="Wei J."/>
            <person name="Shu W."/>
            <person name="Hu C."/>
        </authorList>
    </citation>
    <scope>NUCLEOTIDE SEQUENCE [LARGE SCALE GENOMIC DNA]</scope>
    <source>
        <strain evidence="5 6">GB2-A4</strain>
    </source>
</reference>
<evidence type="ECO:0000313" key="5">
    <source>
        <dbReference type="EMBL" id="MEP0817873.1"/>
    </source>
</evidence>
<name>A0ABV0J7V9_9CYAN</name>
<protein>
    <submittedName>
        <fullName evidence="5">PD-(D/E)XK nuclease family protein</fullName>
    </submittedName>
</protein>
<evidence type="ECO:0000256" key="1">
    <source>
        <dbReference type="ARBA" id="ARBA00022763"/>
    </source>
</evidence>
<proteinExistence type="inferred from homology"/>
<keyword evidence="1" id="KW-0227">DNA damage</keyword>
<dbReference type="PANTHER" id="PTHR31340">
    <property type="entry name" value="MITOCHONDRIAL GENOME MAINTENANCE EXONUCLEASE 1"/>
    <property type="match status" value="1"/>
</dbReference>
<dbReference type="Proteomes" id="UP001464891">
    <property type="component" value="Unassembled WGS sequence"/>
</dbReference>
<keyword evidence="2" id="KW-0347">Helicase</keyword>
<sequence length="234" mass="26584">MSLESQRLPHYTAKTVRENGKQYYVNAQGRRLPSVTTILNATKPQAHREALANWRDRVGAAEATRISGAASRRGTGTHKQIQRYLSGEAVVCSETVQPYWDSVAPVLQEIHQIRLVEGFVFHEDLGYAGQVDCVASYQGVPCVCEWKTADKPKQTIERLYDYPLQLVAYLGAANQLYQDHELNLAHGLLVVALPGLAAELFWFDSEALSAYWQEWEARVAEFWRRARYWRKGEG</sequence>
<dbReference type="HAMAP" id="MF_03030">
    <property type="entry name" value="MGME1"/>
    <property type="match status" value="1"/>
</dbReference>
<dbReference type="RefSeq" id="WP_190434781.1">
    <property type="nucleotide sequence ID" value="NZ_JAMPKM010000006.1"/>
</dbReference>
<dbReference type="InterPro" id="IPR038726">
    <property type="entry name" value="PDDEXK_AddAB-type"/>
</dbReference>
<dbReference type="PANTHER" id="PTHR31340:SF3">
    <property type="entry name" value="MITOCHONDRIAL GENOME MAINTENANCE EXONUCLEASE 1"/>
    <property type="match status" value="1"/>
</dbReference>
<accession>A0ABV0J7V9</accession>
<keyword evidence="3" id="KW-0234">DNA repair</keyword>
<evidence type="ECO:0000259" key="4">
    <source>
        <dbReference type="Pfam" id="PF12705"/>
    </source>
</evidence>
<evidence type="ECO:0000313" key="6">
    <source>
        <dbReference type="Proteomes" id="UP001464891"/>
    </source>
</evidence>
<keyword evidence="2" id="KW-0378">Hydrolase</keyword>
<keyword evidence="6" id="KW-1185">Reference proteome</keyword>
<evidence type="ECO:0000256" key="2">
    <source>
        <dbReference type="ARBA" id="ARBA00022806"/>
    </source>
</evidence>